<dbReference type="Gene3D" id="3.90.1490.10">
    <property type="entry name" value="putative n-type atp pyrophosphatase, domain 2"/>
    <property type="match status" value="1"/>
</dbReference>
<accession>U6GSF0</accession>
<dbReference type="CDD" id="cd01994">
    <property type="entry name" value="AANH_PF0828-like"/>
    <property type="match status" value="1"/>
</dbReference>
<dbReference type="FunFam" id="3.90.1490.10:FF:000001">
    <property type="entry name" value="Diphthine--ammonia ligase"/>
    <property type="match status" value="1"/>
</dbReference>
<dbReference type="Gene3D" id="3.40.50.620">
    <property type="entry name" value="HUPs"/>
    <property type="match status" value="1"/>
</dbReference>
<dbReference type="InterPro" id="IPR014729">
    <property type="entry name" value="Rossmann-like_a/b/a_fold"/>
</dbReference>
<dbReference type="InterPro" id="IPR030662">
    <property type="entry name" value="DPH6/MJ0570"/>
</dbReference>
<dbReference type="EMBL" id="HG673346">
    <property type="protein sequence ID" value="CDI83176.1"/>
    <property type="molecule type" value="Genomic_DNA"/>
</dbReference>
<reference evidence="11" key="2">
    <citation type="submission" date="2013-10" db="EMBL/GenBank/DDBJ databases">
        <authorList>
            <person name="Aslett M."/>
        </authorList>
    </citation>
    <scope>NUCLEOTIDE SEQUENCE</scope>
    <source>
        <strain evidence="11">Houghton</strain>
    </source>
</reference>
<dbReference type="GO" id="GO:0005524">
    <property type="term" value="F:ATP binding"/>
    <property type="evidence" value="ECO:0007669"/>
    <property type="project" value="UniProtKB-KW"/>
</dbReference>
<dbReference type="Pfam" id="PF01902">
    <property type="entry name" value="Diphthami_syn_2"/>
    <property type="match status" value="1"/>
</dbReference>
<dbReference type="GO" id="GO:0017178">
    <property type="term" value="F:diphthine-ammonia ligase activity"/>
    <property type="evidence" value="ECO:0007669"/>
    <property type="project" value="UniProtKB-EC"/>
</dbReference>
<dbReference type="AlphaFoldDB" id="U6GSF0"/>
<organism evidence="11 12">
    <name type="scientific">Eimeria acervulina</name>
    <name type="common">Coccidian parasite</name>
    <dbReference type="NCBI Taxonomy" id="5801"/>
    <lineage>
        <taxon>Eukaryota</taxon>
        <taxon>Sar</taxon>
        <taxon>Alveolata</taxon>
        <taxon>Apicomplexa</taxon>
        <taxon>Conoidasida</taxon>
        <taxon>Coccidia</taxon>
        <taxon>Eucoccidiorida</taxon>
        <taxon>Eimeriorina</taxon>
        <taxon>Eimeriidae</taxon>
        <taxon>Eimeria</taxon>
    </lineage>
</organism>
<proteinExistence type="predicted"/>
<evidence type="ECO:0000256" key="5">
    <source>
        <dbReference type="ARBA" id="ARBA00022741"/>
    </source>
</evidence>
<reference evidence="11" key="1">
    <citation type="submission" date="2013-10" db="EMBL/GenBank/DDBJ databases">
        <title>Genomic analysis of the causative agents of coccidiosis in chickens.</title>
        <authorList>
            <person name="Reid A.J."/>
            <person name="Blake D."/>
            <person name="Billington K."/>
            <person name="Browne H."/>
            <person name="Dunn M."/>
            <person name="Hung S."/>
            <person name="Kawahara F."/>
            <person name="Miranda-Saavedra D."/>
            <person name="Mourier T."/>
            <person name="Nagra H."/>
            <person name="Otto T.D."/>
            <person name="Rawlings N."/>
            <person name="Sanchez A."/>
            <person name="Sanders M."/>
            <person name="Subramaniam C."/>
            <person name="Tay Y."/>
            <person name="Dear P."/>
            <person name="Doerig C."/>
            <person name="Gruber A."/>
            <person name="Parkinson J."/>
            <person name="Shirley M."/>
            <person name="Wan K.L."/>
            <person name="Berriman M."/>
            <person name="Tomley F."/>
            <person name="Pain A."/>
        </authorList>
    </citation>
    <scope>NUCLEOTIDE SEQUENCE</scope>
    <source>
        <strain evidence="11">Houghton</strain>
    </source>
</reference>
<dbReference type="GO" id="GO:0017183">
    <property type="term" value="P:protein histidyl modification to diphthamide"/>
    <property type="evidence" value="ECO:0007669"/>
    <property type="project" value="TreeGrafter"/>
</dbReference>
<dbReference type="GeneID" id="25271462"/>
<dbReference type="InterPro" id="IPR002761">
    <property type="entry name" value="Diphthami_syn_dom"/>
</dbReference>
<evidence type="ECO:0000256" key="4">
    <source>
        <dbReference type="ARBA" id="ARBA00022598"/>
    </source>
</evidence>
<comment type="catalytic activity">
    <reaction evidence="9">
        <text>diphthine-[translation elongation factor 2] + NH4(+) + ATP = diphthamide-[translation elongation factor 2] + AMP + diphosphate + H(+)</text>
        <dbReference type="Rhea" id="RHEA:19753"/>
        <dbReference type="Rhea" id="RHEA-COMP:10172"/>
        <dbReference type="Rhea" id="RHEA-COMP:10174"/>
        <dbReference type="ChEBI" id="CHEBI:15378"/>
        <dbReference type="ChEBI" id="CHEBI:16692"/>
        <dbReference type="ChEBI" id="CHEBI:28938"/>
        <dbReference type="ChEBI" id="CHEBI:30616"/>
        <dbReference type="ChEBI" id="CHEBI:33019"/>
        <dbReference type="ChEBI" id="CHEBI:82696"/>
        <dbReference type="ChEBI" id="CHEBI:456215"/>
        <dbReference type="EC" id="6.3.1.14"/>
    </reaction>
</comment>
<comment type="pathway">
    <text evidence="1">Protein modification; peptidyl-diphthamide biosynthesis.</text>
</comment>
<dbReference type="OMA" id="FEANCRQ"/>
<evidence type="ECO:0000313" key="11">
    <source>
        <dbReference type="EMBL" id="CDI83176.1"/>
    </source>
</evidence>
<feature type="domain" description="Diphthamide synthase" evidence="10">
    <location>
        <begin position="33"/>
        <end position="252"/>
    </location>
</feature>
<evidence type="ECO:0000313" key="12">
    <source>
        <dbReference type="Proteomes" id="UP000018050"/>
    </source>
</evidence>
<keyword evidence="12" id="KW-1185">Reference proteome</keyword>
<evidence type="ECO:0000256" key="9">
    <source>
        <dbReference type="ARBA" id="ARBA00048108"/>
    </source>
</evidence>
<dbReference type="Proteomes" id="UP000018050">
    <property type="component" value="Unassembled WGS sequence"/>
</dbReference>
<keyword evidence="5" id="KW-0547">Nucleotide-binding</keyword>
<evidence type="ECO:0000256" key="8">
    <source>
        <dbReference type="ARBA" id="ARBA00031552"/>
    </source>
</evidence>
<evidence type="ECO:0000256" key="3">
    <source>
        <dbReference type="ARBA" id="ARBA00018426"/>
    </source>
</evidence>
<keyword evidence="6" id="KW-0067">ATP-binding</keyword>
<dbReference type="OrthoDB" id="686384at2759"/>
<evidence type="ECO:0000259" key="10">
    <source>
        <dbReference type="Pfam" id="PF01902"/>
    </source>
</evidence>
<name>U6GSF0_EIMAC</name>
<evidence type="ECO:0000256" key="6">
    <source>
        <dbReference type="ARBA" id="ARBA00022840"/>
    </source>
</evidence>
<evidence type="ECO:0000256" key="1">
    <source>
        <dbReference type="ARBA" id="ARBA00005156"/>
    </source>
</evidence>
<evidence type="ECO:0000256" key="7">
    <source>
        <dbReference type="ARBA" id="ARBA00029814"/>
    </source>
</evidence>
<gene>
    <name evidence="11" type="ORF">EAH_00033920</name>
</gene>
<sequence length="926" mass="101511">MIVLDAYTCNDFVMDALPRWVESPYASLTMGRKAVALVSGGKDSIYAIHLAQQLGFSICAVATLLPRDNAVETDSYMYQSVGTSLGAAIAECLGVPHYSAHVKGRPVNTETLQYTPEYDDEVLDLQLLLERVTLAHPLIEAVTCGAILSEYQRRRLEYICGLAGLLPVCLLWNREQKSLLKNMIEWGLHAVVVKTASMGLSKKHLGRSIADLLPHFRELNRQYDFHVCGEGGEYETVTLDCPLFTRGSIVVSEWKQLCHGDDALAPVWLQSPVQWKVVPKNPVTCTLQDQSTQTSELKWLELAELRTKPYEDLMYVALNEWGVDVHDEDSDAASSPCRTGPDLRTALPSSCTSNKCCESTGNATTSSLGCIVTGDISVTGSEEGSRIHGDASSPPNKCMINLVRACTRSWLDEQALKIQHNGMAVRIIEVLCQASCSSFADIPEEVLDQLHIRPIALTVVVTSLPRGVKLRFRIVLSSPEGLSIPPNLSIKSCTDDSVVHVHSVNLWVPPCAGEGTRPVHRLHVCCSCQGLRCELVSGGLFSVAYLFLRGCDGRLPFTCAFPPDDGLTAFPLRSVPGGISTRKGALSTVLQAANAFISMQYTRHLCYTGGANRGFHHNDRERLFIQRTEMSRAGSPETGAVESAALCASQMRNPPFMAPCIVVLVVIEEGREGTKTKSDKKLGVVKQLLHSLIARSSRCCDSSSSCDDTARQSILIVAEAPSLPQKARVLLLPMWDISPRLGERDCVQACCTEHMQQGEKYTVSVTVVERHIKVRNDTETTETTVAQGGGNGLHSMVVCFSFQRRPDYIGRHTLEDLVGQLCSTLTEWLCSAHARVALSSCGVTEDAILRGSELMLELCVFYCPSYLCLLQMDSESFEANCRQRIEAGCREIAASKFLPIITFFPVLNLEGGILQVVMHTLAAYSK</sequence>
<dbReference type="EC" id="6.3.1.14" evidence="2"/>
<keyword evidence="4" id="KW-0436">Ligase</keyword>
<protein>
    <recommendedName>
        <fullName evidence="3">Diphthine--ammonia ligase</fullName>
        <ecNumber evidence="2">6.3.1.14</ecNumber>
    </recommendedName>
    <alternativeName>
        <fullName evidence="7">Diphthamide synthase</fullName>
    </alternativeName>
    <alternativeName>
        <fullName evidence="8">Diphthamide synthetase</fullName>
    </alternativeName>
</protein>
<dbReference type="PANTHER" id="PTHR12196:SF2">
    <property type="entry name" value="DIPHTHINE--AMMONIA LIGASE"/>
    <property type="match status" value="1"/>
</dbReference>
<dbReference type="SUPFAM" id="SSF52402">
    <property type="entry name" value="Adenine nucleotide alpha hydrolases-like"/>
    <property type="match status" value="1"/>
</dbReference>
<dbReference type="FunFam" id="3.40.50.620:FF:000145">
    <property type="entry name" value="ATP-binding domain containing protein"/>
    <property type="match status" value="1"/>
</dbReference>
<dbReference type="NCBIfam" id="TIGR00290">
    <property type="entry name" value="MJ0570_dom"/>
    <property type="match status" value="1"/>
</dbReference>
<dbReference type="RefSeq" id="XP_013247662.1">
    <property type="nucleotide sequence ID" value="XM_013392208.1"/>
</dbReference>
<evidence type="ECO:0000256" key="2">
    <source>
        <dbReference type="ARBA" id="ARBA00012089"/>
    </source>
</evidence>
<dbReference type="PANTHER" id="PTHR12196">
    <property type="entry name" value="DOMAIN OF UNKNOWN FUNCTION 71 DUF71 -CONTAINING PROTEIN"/>
    <property type="match status" value="1"/>
</dbReference>
<dbReference type="VEuPathDB" id="ToxoDB:EAH_00033920"/>